<evidence type="ECO:0000256" key="1">
    <source>
        <dbReference type="SAM" id="MobiDB-lite"/>
    </source>
</evidence>
<proteinExistence type="predicted"/>
<dbReference type="EMBL" id="LC625835">
    <property type="protein sequence ID" value="BCU03513.1"/>
    <property type="molecule type" value="Genomic_DNA"/>
</dbReference>
<name>A0A811BNL2_9VIRU</name>
<sequence>MGTDPWPSATTASETPAAGPRRGTTTALSSMRAPLALFRCRSPECRLLRCRPERDDDDDDRCCSSSSDMGSGTTDSAGVSGPMRWRYFVPGSNAGAPKTTDGRSSSGGGDDDDDDRDGDGAEERDGDDDGRRVMPGVDSMSDLCVCHVADMDVRRVLRRAGALCSSARLTRGGAVAEDSRR</sequence>
<organism evidence="2 3">
    <name type="scientific">Pandoravirus japonicus</name>
    <dbReference type="NCBI Taxonomy" id="2823154"/>
    <lineage>
        <taxon>Viruses</taxon>
        <taxon>Pandoravirus</taxon>
    </lineage>
</organism>
<evidence type="ECO:0000313" key="2">
    <source>
        <dbReference type="EMBL" id="BCU03513.1"/>
    </source>
</evidence>
<feature type="region of interest" description="Disordered" evidence="1">
    <location>
        <begin position="1"/>
        <end position="33"/>
    </location>
</feature>
<reference evidence="2" key="1">
    <citation type="submission" date="2021-04" db="EMBL/GenBank/DDBJ databases">
        <title>Draft Genome Sequence of Pandoravirus japonicus, Isolated from the Sabaishi River of Niigata, Japan.</title>
        <authorList>
            <person name="Hosokawa N."/>
            <person name="Takahashi H."/>
            <person name="Aoki K."/>
            <person name="Takemura M."/>
        </authorList>
    </citation>
    <scope>NUCLEOTIDE SEQUENCE</scope>
</reference>
<feature type="region of interest" description="Disordered" evidence="1">
    <location>
        <begin position="49"/>
        <end position="137"/>
    </location>
</feature>
<dbReference type="Proteomes" id="UP001253637">
    <property type="component" value="Segment"/>
</dbReference>
<feature type="compositionally biased region" description="Low complexity" evidence="1">
    <location>
        <begin position="1"/>
        <end position="20"/>
    </location>
</feature>
<accession>A0A811BNL2</accession>
<protein>
    <submittedName>
        <fullName evidence="2">Uncharacterized protein</fullName>
    </submittedName>
</protein>
<evidence type="ECO:0000313" key="3">
    <source>
        <dbReference type="Proteomes" id="UP001253637"/>
    </source>
</evidence>